<evidence type="ECO:0000256" key="7">
    <source>
        <dbReference type="ARBA" id="ARBA00022840"/>
    </source>
</evidence>
<evidence type="ECO:0000256" key="6">
    <source>
        <dbReference type="ARBA" id="ARBA00022741"/>
    </source>
</evidence>
<comment type="similarity">
    <text evidence="1">Belongs to the PAPS reductase family. CysD subfamily.</text>
</comment>
<dbReference type="EC" id="2.7.7.4" evidence="2"/>
<gene>
    <name evidence="12" type="primary">cysD_3</name>
    <name evidence="12" type="ORF">DE4585_03256</name>
</gene>
<reference evidence="12 13" key="1">
    <citation type="journal article" date="2019" name="Sci. Rep.">
        <title>Extended insight into the Mycobacterium chelonae-abscessus complex through whole genome sequencing of Mycobacterium salmoniphilum outbreak and Mycobacterium salmoniphilum-like strains.</title>
        <authorList>
            <person name="Behra P.R.K."/>
            <person name="Das S."/>
            <person name="Pettersson B.M.F."/>
            <person name="Shirreff L."/>
            <person name="DuCote T."/>
            <person name="Jacobsson K.G."/>
            <person name="Ennis D.G."/>
            <person name="Kirsebom L.A."/>
        </authorList>
    </citation>
    <scope>NUCLEOTIDE SEQUENCE [LARGE SCALE GENOMIC DNA]</scope>
    <source>
        <strain evidence="12 13">DE 4585</strain>
    </source>
</reference>
<keyword evidence="6" id="KW-0547">Nucleotide-binding</keyword>
<dbReference type="RefSeq" id="WP_078291073.1">
    <property type="nucleotide sequence ID" value="NZ_PECG01000003.1"/>
</dbReference>
<comment type="caution">
    <text evidence="12">The sequence shown here is derived from an EMBL/GenBank/DDBJ whole genome shotgun (WGS) entry which is preliminary data.</text>
</comment>
<evidence type="ECO:0000259" key="11">
    <source>
        <dbReference type="Pfam" id="PF01507"/>
    </source>
</evidence>
<sequence length="312" mass="35173">MTTQIGPEIRTDAVLNQTETLTDLESESIHIIREVAGEFERPVLLFSGGKDSTVLLHTALKAFWPAPLPFALLHVDTGHNLPEVLAFRDEIVERHNLRLVVANVEDYLADGRLTERPDGIRNPLQTIPLLEAITDNKFDAVLGGGRRDEERSRAKERIFSLRNAFGQWDPKKQRPELWSLYNGRHAPGEHVRVFPISNWTELDVWRYIAREDVQLANLYYAHEREVFNRDGMLLTPGPWGGPRDGEELQTLSVRYRTVGDGSTTGAVLSDAADVHAVLAEVAASRITERGATRGDDRVSEAAMEDRKREGYF</sequence>
<proteinExistence type="inferred from homology"/>
<evidence type="ECO:0000256" key="1">
    <source>
        <dbReference type="ARBA" id="ARBA00008885"/>
    </source>
</evidence>
<dbReference type="Proteomes" id="UP000295117">
    <property type="component" value="Unassembled WGS sequence"/>
</dbReference>
<dbReference type="InterPro" id="IPR002500">
    <property type="entry name" value="PAPS_reduct_dom"/>
</dbReference>
<evidence type="ECO:0000256" key="5">
    <source>
        <dbReference type="ARBA" id="ARBA00022695"/>
    </source>
</evidence>
<feature type="domain" description="Phosphoadenosine phosphosulphate reductase" evidence="11">
    <location>
        <begin position="42"/>
        <end position="265"/>
    </location>
</feature>
<evidence type="ECO:0000256" key="8">
    <source>
        <dbReference type="ARBA" id="ARBA00030256"/>
    </source>
</evidence>
<dbReference type="AlphaFoldDB" id="A0A4R8RYH1"/>
<evidence type="ECO:0000256" key="3">
    <source>
        <dbReference type="ARBA" id="ARBA00022004"/>
    </source>
</evidence>
<dbReference type="SUPFAM" id="SSF52402">
    <property type="entry name" value="Adenine nucleotide alpha hydrolases-like"/>
    <property type="match status" value="1"/>
</dbReference>
<dbReference type="GO" id="GO:0005524">
    <property type="term" value="F:ATP binding"/>
    <property type="evidence" value="ECO:0007669"/>
    <property type="project" value="UniProtKB-KW"/>
</dbReference>
<dbReference type="PANTHER" id="PTHR43196:SF1">
    <property type="entry name" value="SULFATE ADENYLYLTRANSFERASE SUBUNIT 2"/>
    <property type="match status" value="1"/>
</dbReference>
<dbReference type="Gene3D" id="3.40.50.620">
    <property type="entry name" value="HUPs"/>
    <property type="match status" value="1"/>
</dbReference>
<dbReference type="NCBIfam" id="TIGR02039">
    <property type="entry name" value="CysD"/>
    <property type="match status" value="1"/>
</dbReference>
<accession>A0A4R8RYH1</accession>
<evidence type="ECO:0000256" key="10">
    <source>
        <dbReference type="SAM" id="MobiDB-lite"/>
    </source>
</evidence>
<dbReference type="InterPro" id="IPR050128">
    <property type="entry name" value="Sulfate_adenylyltrnsfr_sub2"/>
</dbReference>
<name>A0A4R8RYH1_9MYCO</name>
<evidence type="ECO:0000256" key="4">
    <source>
        <dbReference type="ARBA" id="ARBA00022679"/>
    </source>
</evidence>
<keyword evidence="7" id="KW-0067">ATP-binding</keyword>
<evidence type="ECO:0000256" key="9">
    <source>
        <dbReference type="ARBA" id="ARBA00031812"/>
    </source>
</evidence>
<dbReference type="InterPro" id="IPR011784">
    <property type="entry name" value="SO4_adenylTrfase_ssu"/>
</dbReference>
<feature type="region of interest" description="Disordered" evidence="10">
    <location>
        <begin position="291"/>
        <end position="312"/>
    </location>
</feature>
<dbReference type="GO" id="GO:0004781">
    <property type="term" value="F:sulfate adenylyltransferase (ATP) activity"/>
    <property type="evidence" value="ECO:0007669"/>
    <property type="project" value="UniProtKB-EC"/>
</dbReference>
<dbReference type="PANTHER" id="PTHR43196">
    <property type="entry name" value="SULFATE ADENYLYLTRANSFERASE SUBUNIT 2"/>
    <property type="match status" value="1"/>
</dbReference>
<dbReference type="NCBIfam" id="NF003587">
    <property type="entry name" value="PRK05253.1"/>
    <property type="match status" value="1"/>
</dbReference>
<dbReference type="EMBL" id="PECH01000008">
    <property type="protein sequence ID" value="TDZ79510.1"/>
    <property type="molecule type" value="Genomic_DNA"/>
</dbReference>
<protein>
    <recommendedName>
        <fullName evidence="3">Sulfate adenylyltransferase subunit 2</fullName>
        <ecNumber evidence="2">2.7.7.4</ecNumber>
    </recommendedName>
    <alternativeName>
        <fullName evidence="8">ATP-sulfurylase small subunit</fullName>
    </alternativeName>
    <alternativeName>
        <fullName evidence="9">Sulfate adenylate transferase</fullName>
    </alternativeName>
</protein>
<keyword evidence="5 12" id="KW-0548">Nucleotidyltransferase</keyword>
<evidence type="ECO:0000313" key="12">
    <source>
        <dbReference type="EMBL" id="TDZ79510.1"/>
    </source>
</evidence>
<evidence type="ECO:0000313" key="13">
    <source>
        <dbReference type="Proteomes" id="UP000295117"/>
    </source>
</evidence>
<dbReference type="InterPro" id="IPR014729">
    <property type="entry name" value="Rossmann-like_a/b/a_fold"/>
</dbReference>
<dbReference type="Pfam" id="PF01507">
    <property type="entry name" value="PAPS_reduct"/>
    <property type="match status" value="1"/>
</dbReference>
<keyword evidence="4 12" id="KW-0808">Transferase</keyword>
<dbReference type="PIRSF" id="PIRSF002936">
    <property type="entry name" value="CysDAde_trans"/>
    <property type="match status" value="1"/>
</dbReference>
<organism evidence="12 13">
    <name type="scientific">Mycobacteroides salmoniphilum</name>
    <dbReference type="NCBI Taxonomy" id="404941"/>
    <lineage>
        <taxon>Bacteria</taxon>
        <taxon>Bacillati</taxon>
        <taxon>Actinomycetota</taxon>
        <taxon>Actinomycetes</taxon>
        <taxon>Mycobacteriales</taxon>
        <taxon>Mycobacteriaceae</taxon>
        <taxon>Mycobacteroides</taxon>
    </lineage>
</organism>
<evidence type="ECO:0000256" key="2">
    <source>
        <dbReference type="ARBA" id="ARBA00012391"/>
    </source>
</evidence>
<dbReference type="GO" id="GO:0000103">
    <property type="term" value="P:sulfate assimilation"/>
    <property type="evidence" value="ECO:0007669"/>
    <property type="project" value="InterPro"/>
</dbReference>